<dbReference type="Proteomes" id="UP001151699">
    <property type="component" value="Chromosome A"/>
</dbReference>
<dbReference type="EMBL" id="WJQU01000001">
    <property type="protein sequence ID" value="KAJ6647627.1"/>
    <property type="molecule type" value="Genomic_DNA"/>
</dbReference>
<accession>A0A9Q0NC68</accession>
<evidence type="ECO:0000256" key="1">
    <source>
        <dbReference type="SAM" id="MobiDB-lite"/>
    </source>
</evidence>
<dbReference type="AlphaFoldDB" id="A0A9Q0NC68"/>
<comment type="caution">
    <text evidence="2">The sequence shown here is derived from an EMBL/GenBank/DDBJ whole genome shotgun (WGS) entry which is preliminary data.</text>
</comment>
<evidence type="ECO:0000313" key="3">
    <source>
        <dbReference type="Proteomes" id="UP001151699"/>
    </source>
</evidence>
<proteinExistence type="predicted"/>
<sequence length="82" mass="8879">MSLNKSISKMNINNEQMDLEDKLLNSDTESSSSGAGSMGSSASACLSIEVAREEMINILKEILDSQSTLCTKGDLKDYSQKI</sequence>
<gene>
    <name evidence="2" type="ORF">Bhyg_02850</name>
</gene>
<feature type="compositionally biased region" description="Polar residues" evidence="1">
    <location>
        <begin position="1"/>
        <end position="16"/>
    </location>
</feature>
<protein>
    <submittedName>
        <fullName evidence="2">Uncharacterized protein</fullName>
    </submittedName>
</protein>
<evidence type="ECO:0000313" key="2">
    <source>
        <dbReference type="EMBL" id="KAJ6647627.1"/>
    </source>
</evidence>
<organism evidence="2 3">
    <name type="scientific">Pseudolycoriella hygida</name>
    <dbReference type="NCBI Taxonomy" id="35572"/>
    <lineage>
        <taxon>Eukaryota</taxon>
        <taxon>Metazoa</taxon>
        <taxon>Ecdysozoa</taxon>
        <taxon>Arthropoda</taxon>
        <taxon>Hexapoda</taxon>
        <taxon>Insecta</taxon>
        <taxon>Pterygota</taxon>
        <taxon>Neoptera</taxon>
        <taxon>Endopterygota</taxon>
        <taxon>Diptera</taxon>
        <taxon>Nematocera</taxon>
        <taxon>Sciaroidea</taxon>
        <taxon>Sciaridae</taxon>
        <taxon>Pseudolycoriella</taxon>
    </lineage>
</organism>
<feature type="compositionally biased region" description="Low complexity" evidence="1">
    <location>
        <begin position="30"/>
        <end position="41"/>
    </location>
</feature>
<name>A0A9Q0NC68_9DIPT</name>
<feature type="region of interest" description="Disordered" evidence="1">
    <location>
        <begin position="1"/>
        <end position="41"/>
    </location>
</feature>
<keyword evidence="3" id="KW-1185">Reference proteome</keyword>
<reference evidence="2" key="1">
    <citation type="submission" date="2022-07" db="EMBL/GenBank/DDBJ databases">
        <authorList>
            <person name="Trinca V."/>
            <person name="Uliana J.V.C."/>
            <person name="Torres T.T."/>
            <person name="Ward R.J."/>
            <person name="Monesi N."/>
        </authorList>
    </citation>
    <scope>NUCLEOTIDE SEQUENCE</scope>
    <source>
        <strain evidence="2">HSMRA1968</strain>
        <tissue evidence="2">Whole embryos</tissue>
    </source>
</reference>